<organism evidence="10 11">
    <name type="scientific">Robiginitalea biformata (strain ATCC BAA-864 / DSM 15991 / KCTC 12146 / HTCC2501)</name>
    <dbReference type="NCBI Taxonomy" id="313596"/>
    <lineage>
        <taxon>Bacteria</taxon>
        <taxon>Pseudomonadati</taxon>
        <taxon>Bacteroidota</taxon>
        <taxon>Flavobacteriia</taxon>
        <taxon>Flavobacteriales</taxon>
        <taxon>Flavobacteriaceae</taxon>
        <taxon>Robiginitalea</taxon>
    </lineage>
</organism>
<dbReference type="STRING" id="313596.RB2501_03530"/>
<dbReference type="GO" id="GO:0022857">
    <property type="term" value="F:transmembrane transporter activity"/>
    <property type="evidence" value="ECO:0007669"/>
    <property type="project" value="TreeGrafter"/>
</dbReference>
<dbReference type="GO" id="GO:0005886">
    <property type="term" value="C:plasma membrane"/>
    <property type="evidence" value="ECO:0007669"/>
    <property type="project" value="UniProtKB-SubCell"/>
</dbReference>
<sequence length="409" mass="45607">MFNRDTWQEIWHSIKSNKLRTFLTGFSVAWGIFILVLLLASVNGMQNGFYKQFNDDATNSIFIYPNATSKPYGGFEAGRRIQFKNDDLAFIKGSYEGSYEYISPRFNRSVSAKYKQETGTYTIVGVSPDHQLIERTVIESGRYLNKRDLRERNKVLVIGKQVQKELFKDDDPVGQFLIANGLVYKVIGVFSDDGNEREESNIYAPYTTMQQIYGNTDEINMIAMTYNPSYDFTRALAFSNTMEEVLKRRLVIHPEDQSAFFINNYAEGFSNIQTFSNFLTFVAIGVGVLILIAGIVGIGNILIFIIKERTKEIGIRKALGARPIEIVKLILMESIVITAFSGFGGMLFSMGVVALIAPIVDAPAFSNPNVDNTVVIICTVVLILAGVLAGLVPSIRAANVKPIDALRAD</sequence>
<keyword evidence="11" id="KW-1185">Reference proteome</keyword>
<dbReference type="InterPro" id="IPR025857">
    <property type="entry name" value="MacB_PCD"/>
</dbReference>
<dbReference type="PANTHER" id="PTHR30572:SF4">
    <property type="entry name" value="ABC TRANSPORTER PERMEASE YTRF"/>
    <property type="match status" value="1"/>
</dbReference>
<name>A4CG76_ROBBH</name>
<keyword evidence="4 7" id="KW-1133">Transmembrane helix</keyword>
<feature type="domain" description="MacB-like periplasmic core" evidence="9">
    <location>
        <begin position="21"/>
        <end position="232"/>
    </location>
</feature>
<dbReference type="EMBL" id="CP001712">
    <property type="protein sequence ID" value="EAR15934.1"/>
    <property type="molecule type" value="Genomic_DNA"/>
</dbReference>
<evidence type="ECO:0000256" key="2">
    <source>
        <dbReference type="ARBA" id="ARBA00022475"/>
    </source>
</evidence>
<feature type="domain" description="ABC3 transporter permease C-terminal" evidence="8">
    <location>
        <begin position="286"/>
        <end position="402"/>
    </location>
</feature>
<dbReference type="Pfam" id="PF02687">
    <property type="entry name" value="FtsX"/>
    <property type="match status" value="1"/>
</dbReference>
<comment type="subcellular location">
    <subcellularLocation>
        <location evidence="1">Cell membrane</location>
        <topology evidence="1">Multi-pass membrane protein</topology>
    </subcellularLocation>
</comment>
<keyword evidence="3 7" id="KW-0812">Transmembrane</keyword>
<evidence type="ECO:0000259" key="8">
    <source>
        <dbReference type="Pfam" id="PF02687"/>
    </source>
</evidence>
<dbReference type="RefSeq" id="WP_012813629.1">
    <property type="nucleotide sequence ID" value="NC_013222.1"/>
</dbReference>
<feature type="transmembrane region" description="Helical" evidence="7">
    <location>
        <begin position="21"/>
        <end position="42"/>
    </location>
</feature>
<proteinExistence type="inferred from homology"/>
<keyword evidence="2" id="KW-1003">Cell membrane</keyword>
<accession>A4CG76</accession>
<dbReference type="InterPro" id="IPR003838">
    <property type="entry name" value="ABC3_permease_C"/>
</dbReference>
<evidence type="ECO:0000256" key="5">
    <source>
        <dbReference type="ARBA" id="ARBA00023136"/>
    </source>
</evidence>
<evidence type="ECO:0000313" key="11">
    <source>
        <dbReference type="Proteomes" id="UP000009049"/>
    </source>
</evidence>
<feature type="transmembrane region" description="Helical" evidence="7">
    <location>
        <begin position="327"/>
        <end position="360"/>
    </location>
</feature>
<evidence type="ECO:0000259" key="9">
    <source>
        <dbReference type="Pfam" id="PF12704"/>
    </source>
</evidence>
<reference evidence="10 11" key="1">
    <citation type="journal article" date="2009" name="J. Bacteriol.">
        <title>Complete genome sequence of Robiginitalea biformata HTCC2501.</title>
        <authorList>
            <person name="Oh H.M."/>
            <person name="Giovannoni S.J."/>
            <person name="Lee K."/>
            <person name="Ferriera S."/>
            <person name="Johnson J."/>
            <person name="Cho J.C."/>
        </authorList>
    </citation>
    <scope>NUCLEOTIDE SEQUENCE [LARGE SCALE GENOMIC DNA]</scope>
    <source>
        <strain evidence="11">ATCC BAA-864 / HTCC2501 / KCTC 12146</strain>
    </source>
</reference>
<evidence type="ECO:0000256" key="4">
    <source>
        <dbReference type="ARBA" id="ARBA00022989"/>
    </source>
</evidence>
<keyword evidence="5 7" id="KW-0472">Membrane</keyword>
<dbReference type="AlphaFoldDB" id="A4CG76"/>
<protein>
    <submittedName>
        <fullName evidence="10">Putative ABC transporter</fullName>
    </submittedName>
</protein>
<feature type="transmembrane region" description="Helical" evidence="7">
    <location>
        <begin position="278"/>
        <end position="306"/>
    </location>
</feature>
<feature type="transmembrane region" description="Helical" evidence="7">
    <location>
        <begin position="372"/>
        <end position="392"/>
    </location>
</feature>
<dbReference type="InterPro" id="IPR050250">
    <property type="entry name" value="Macrolide_Exporter_MacB"/>
</dbReference>
<comment type="similarity">
    <text evidence="6">Belongs to the ABC-4 integral membrane protein family.</text>
</comment>
<dbReference type="PANTHER" id="PTHR30572">
    <property type="entry name" value="MEMBRANE COMPONENT OF TRANSPORTER-RELATED"/>
    <property type="match status" value="1"/>
</dbReference>
<gene>
    <name evidence="10" type="ordered locus">RB2501_03530</name>
</gene>
<dbReference type="Proteomes" id="UP000009049">
    <property type="component" value="Chromosome"/>
</dbReference>
<evidence type="ECO:0000256" key="3">
    <source>
        <dbReference type="ARBA" id="ARBA00022692"/>
    </source>
</evidence>
<dbReference type="eggNOG" id="COG0577">
    <property type="taxonomic scope" value="Bacteria"/>
</dbReference>
<dbReference type="OrthoDB" id="9770036at2"/>
<evidence type="ECO:0000256" key="1">
    <source>
        <dbReference type="ARBA" id="ARBA00004651"/>
    </source>
</evidence>
<evidence type="ECO:0000313" key="10">
    <source>
        <dbReference type="EMBL" id="EAR15934.1"/>
    </source>
</evidence>
<evidence type="ECO:0000256" key="7">
    <source>
        <dbReference type="SAM" id="Phobius"/>
    </source>
</evidence>
<dbReference type="HOGENOM" id="CLU_000604_8_0_10"/>
<dbReference type="Pfam" id="PF12704">
    <property type="entry name" value="MacB_PCD"/>
    <property type="match status" value="1"/>
</dbReference>
<evidence type="ECO:0000256" key="6">
    <source>
        <dbReference type="ARBA" id="ARBA00038076"/>
    </source>
</evidence>
<dbReference type="KEGG" id="rbi:RB2501_03530"/>